<evidence type="ECO:0000256" key="1">
    <source>
        <dbReference type="ARBA" id="ARBA00004429"/>
    </source>
</evidence>
<keyword evidence="3" id="KW-1003">Cell membrane</keyword>
<feature type="transmembrane region" description="Helical" evidence="8">
    <location>
        <begin position="362"/>
        <end position="387"/>
    </location>
</feature>
<dbReference type="InterPro" id="IPR042094">
    <property type="entry name" value="T2SS_GspF_sf"/>
</dbReference>
<comment type="subcellular location">
    <subcellularLocation>
        <location evidence="1">Cell inner membrane</location>
        <topology evidence="1">Multi-pass membrane protein</topology>
    </subcellularLocation>
</comment>
<dbReference type="NCBIfam" id="TIGR02120">
    <property type="entry name" value="GspF"/>
    <property type="match status" value="1"/>
</dbReference>
<dbReference type="OrthoDB" id="9805682at2"/>
<dbReference type="GO" id="GO:0015627">
    <property type="term" value="C:type II protein secretion system complex"/>
    <property type="evidence" value="ECO:0007669"/>
    <property type="project" value="InterPro"/>
</dbReference>
<reference evidence="11" key="1">
    <citation type="submission" date="2017-09" db="EMBL/GenBank/DDBJ databases">
        <authorList>
            <person name="Palmer M."/>
            <person name="Steenkamp E.T."/>
            <person name="Coetzee M.P."/>
            <person name="Avontuur J.R."/>
            <person name="Van Zyl E."/>
            <person name="Chan W.-Y."/>
            <person name="Blom J."/>
            <person name="Venter S.N."/>
        </authorList>
    </citation>
    <scope>NUCLEOTIDE SEQUENCE [LARGE SCALE GENOMIC DNA]</scope>
    <source>
        <strain evidence="11">QC88-366</strain>
    </source>
</reference>
<dbReference type="PRINTS" id="PR00812">
    <property type="entry name" value="BCTERIALGSPF"/>
</dbReference>
<feature type="domain" description="Type II secretion system protein GspF" evidence="9">
    <location>
        <begin position="268"/>
        <end position="389"/>
    </location>
</feature>
<keyword evidence="7 8" id="KW-0472">Membrane</keyword>
<evidence type="ECO:0000259" key="9">
    <source>
        <dbReference type="Pfam" id="PF00482"/>
    </source>
</evidence>
<proteinExistence type="inferred from homology"/>
<keyword evidence="4" id="KW-0997">Cell inner membrane</keyword>
<dbReference type="InterPro" id="IPR003004">
    <property type="entry name" value="GspF/PilC"/>
</dbReference>
<organism evidence="10 11">
    <name type="scientific">Mixta theicola</name>
    <dbReference type="NCBI Taxonomy" id="1458355"/>
    <lineage>
        <taxon>Bacteria</taxon>
        <taxon>Pseudomonadati</taxon>
        <taxon>Pseudomonadota</taxon>
        <taxon>Gammaproteobacteria</taxon>
        <taxon>Enterobacterales</taxon>
        <taxon>Erwiniaceae</taxon>
        <taxon>Mixta</taxon>
    </lineage>
</organism>
<dbReference type="Gene3D" id="1.20.81.30">
    <property type="entry name" value="Type II secretion system (T2SS), domain F"/>
    <property type="match status" value="2"/>
</dbReference>
<dbReference type="EMBL" id="NWUO01000004">
    <property type="protein sequence ID" value="PNS12302.1"/>
    <property type="molecule type" value="Genomic_DNA"/>
</dbReference>
<dbReference type="InterPro" id="IPR018076">
    <property type="entry name" value="T2SS_GspF_dom"/>
</dbReference>
<dbReference type="FunFam" id="1.20.81.30:FF:000001">
    <property type="entry name" value="Type II secretion system protein F"/>
    <property type="match status" value="2"/>
</dbReference>
<keyword evidence="5 8" id="KW-0812">Transmembrane</keyword>
<dbReference type="PANTHER" id="PTHR30012:SF0">
    <property type="entry name" value="TYPE II SECRETION SYSTEM PROTEIN F-RELATED"/>
    <property type="match status" value="1"/>
</dbReference>
<dbReference type="PANTHER" id="PTHR30012">
    <property type="entry name" value="GENERAL SECRETION PATHWAY PROTEIN"/>
    <property type="match status" value="1"/>
</dbReference>
<evidence type="ECO:0000256" key="8">
    <source>
        <dbReference type="SAM" id="Phobius"/>
    </source>
</evidence>
<feature type="transmembrane region" description="Helical" evidence="8">
    <location>
        <begin position="163"/>
        <end position="186"/>
    </location>
</feature>
<evidence type="ECO:0000256" key="6">
    <source>
        <dbReference type="ARBA" id="ARBA00022989"/>
    </source>
</evidence>
<evidence type="ECO:0000313" key="10">
    <source>
        <dbReference type="EMBL" id="PNS12302.1"/>
    </source>
</evidence>
<dbReference type="Pfam" id="PF00482">
    <property type="entry name" value="T2SSF"/>
    <property type="match status" value="2"/>
</dbReference>
<dbReference type="GO" id="GO:0015628">
    <property type="term" value="P:protein secretion by the type II secretion system"/>
    <property type="evidence" value="ECO:0007669"/>
    <property type="project" value="InterPro"/>
</dbReference>
<comment type="caution">
    <text evidence="10">The sequence shown here is derived from an EMBL/GenBank/DDBJ whole genome shotgun (WGS) entry which is preliminary data.</text>
</comment>
<keyword evidence="11" id="KW-1185">Reference proteome</keyword>
<evidence type="ECO:0000256" key="3">
    <source>
        <dbReference type="ARBA" id="ARBA00022475"/>
    </source>
</evidence>
<gene>
    <name evidence="10" type="primary">gspF</name>
    <name evidence="10" type="ORF">COO59_07310</name>
</gene>
<evidence type="ECO:0000313" key="11">
    <source>
        <dbReference type="Proteomes" id="UP000236345"/>
    </source>
</evidence>
<protein>
    <submittedName>
        <fullName evidence="10">Type II secretion system protein GspF</fullName>
    </submittedName>
</protein>
<sequence length="398" mass="44531">MATYQYQVLTAAGKQQQGRLVAENVRDARQQLREKGLVVLMLKEQEAGRFQRSKRLSSRDLALATRQLATLVAASLPLDQALQAVAQQSEKKEVRHLFQQLKNSITEGHSLASAFGAFPAVFNRMYCAMIAAGELSGHLPLVLQRLAVYEEQRQKLKGQLMQATIYPLVLTLVACSVVTILLVAVVPKVVEQFITMKQALPATTQILILISDFLRAWGVWIALTIGLLALANRYWLKEPGRLLKRHQQHLSWPIIGRLIRVVNTARYARTLFILNSSAVPLLDAMRISASVISNEYARQLLSQAEERVREGESFYLALQKTQFFSPMMLQMIAAGEQSGRLDEMLERSADLQEEQLSQQITLALGLFEPALVIAMASIVLFIILAILQPVLQMNEMIG</sequence>
<feature type="domain" description="Type II secretion system protein GspF" evidence="9">
    <location>
        <begin position="65"/>
        <end position="187"/>
    </location>
</feature>
<dbReference type="GO" id="GO:0005886">
    <property type="term" value="C:plasma membrane"/>
    <property type="evidence" value="ECO:0007669"/>
    <property type="project" value="UniProtKB-SubCell"/>
</dbReference>
<accession>A0A2K1QB97</accession>
<keyword evidence="6 8" id="KW-1133">Transmembrane helix</keyword>
<comment type="similarity">
    <text evidence="2">Belongs to the GSP F family.</text>
</comment>
<feature type="transmembrane region" description="Helical" evidence="8">
    <location>
        <begin position="217"/>
        <end position="236"/>
    </location>
</feature>
<name>A0A2K1QB97_9GAMM</name>
<dbReference type="RefSeq" id="WP_103059153.1">
    <property type="nucleotide sequence ID" value="NZ_BSOF01000007.1"/>
</dbReference>
<dbReference type="InterPro" id="IPR011850">
    <property type="entry name" value="T2SS_GspF"/>
</dbReference>
<evidence type="ECO:0000256" key="5">
    <source>
        <dbReference type="ARBA" id="ARBA00022692"/>
    </source>
</evidence>
<dbReference type="Proteomes" id="UP000236345">
    <property type="component" value="Unassembled WGS sequence"/>
</dbReference>
<evidence type="ECO:0000256" key="7">
    <source>
        <dbReference type="ARBA" id="ARBA00023136"/>
    </source>
</evidence>
<evidence type="ECO:0000256" key="4">
    <source>
        <dbReference type="ARBA" id="ARBA00022519"/>
    </source>
</evidence>
<dbReference type="AlphaFoldDB" id="A0A2K1QB97"/>
<evidence type="ECO:0000256" key="2">
    <source>
        <dbReference type="ARBA" id="ARBA00005745"/>
    </source>
</evidence>